<feature type="domain" description="3-keto-alpha-glucoside-1,2-lyase/3-keto-2-hydroxy-glucal hydratase" evidence="2">
    <location>
        <begin position="35"/>
        <end position="248"/>
    </location>
</feature>
<keyword evidence="1" id="KW-0732">Signal</keyword>
<sequence>MASRYNGPVLSNLMKVHFLTPLFAALVCSLSAAEPIEIFNGKDLTGWEGNLELWSVKDGAITGITPPDPANPEKGVIKHNTFLVWKGGTVSDFELTFQYKIVKGNSGVQYRSKELEAGEFGPILSGYQADFEAGDKYSGILYEEKGRGILALRGEKTVIKPAADASKKPVVEKQGIVGDSDAIQASIKKEDWNEYKIVAQGNHVQHFINGLQTVDVTDEDAANAPKEGVLGLQIHQGPPMMVQFKNFKMISLK</sequence>
<feature type="chain" id="PRO_5012391425" description="3-keto-alpha-glucoside-1,2-lyase/3-keto-2-hydroxy-glucal hydratase domain-containing protein" evidence="1">
    <location>
        <begin position="25"/>
        <end position="253"/>
    </location>
</feature>
<dbReference type="STRING" id="48467.SAMN02745166_03836"/>
<dbReference type="InterPro" id="IPR010496">
    <property type="entry name" value="AL/BT2_dom"/>
</dbReference>
<gene>
    <name evidence="3" type="ORF">SAMN02745166_03836</name>
</gene>
<dbReference type="Pfam" id="PF06439">
    <property type="entry name" value="3keto-disac_hyd"/>
    <property type="match status" value="1"/>
</dbReference>
<feature type="signal peptide" evidence="1">
    <location>
        <begin position="1"/>
        <end position="24"/>
    </location>
</feature>
<evidence type="ECO:0000313" key="3">
    <source>
        <dbReference type="EMBL" id="SKB03537.1"/>
    </source>
</evidence>
<name>A0A1T4YNX9_9BACT</name>
<dbReference type="Gene3D" id="2.60.120.560">
    <property type="entry name" value="Exo-inulinase, domain 1"/>
    <property type="match status" value="1"/>
</dbReference>
<evidence type="ECO:0000313" key="4">
    <source>
        <dbReference type="Proteomes" id="UP000190774"/>
    </source>
</evidence>
<dbReference type="EMBL" id="FUYE01000015">
    <property type="protein sequence ID" value="SKB03537.1"/>
    <property type="molecule type" value="Genomic_DNA"/>
</dbReference>
<proteinExistence type="predicted"/>
<evidence type="ECO:0000256" key="1">
    <source>
        <dbReference type="SAM" id="SignalP"/>
    </source>
</evidence>
<organism evidence="3 4">
    <name type="scientific">Prosthecobacter debontii</name>
    <dbReference type="NCBI Taxonomy" id="48467"/>
    <lineage>
        <taxon>Bacteria</taxon>
        <taxon>Pseudomonadati</taxon>
        <taxon>Verrucomicrobiota</taxon>
        <taxon>Verrucomicrobiia</taxon>
        <taxon>Verrucomicrobiales</taxon>
        <taxon>Verrucomicrobiaceae</taxon>
        <taxon>Prosthecobacter</taxon>
    </lineage>
</organism>
<keyword evidence="4" id="KW-1185">Reference proteome</keyword>
<dbReference type="GO" id="GO:0016787">
    <property type="term" value="F:hydrolase activity"/>
    <property type="evidence" value="ECO:0007669"/>
    <property type="project" value="InterPro"/>
</dbReference>
<accession>A0A1T4YNX9</accession>
<evidence type="ECO:0000259" key="2">
    <source>
        <dbReference type="Pfam" id="PF06439"/>
    </source>
</evidence>
<reference evidence="4" key="1">
    <citation type="submission" date="2017-02" db="EMBL/GenBank/DDBJ databases">
        <authorList>
            <person name="Varghese N."/>
            <person name="Submissions S."/>
        </authorList>
    </citation>
    <scope>NUCLEOTIDE SEQUENCE [LARGE SCALE GENOMIC DNA]</scope>
    <source>
        <strain evidence="4">ATCC 700200</strain>
    </source>
</reference>
<dbReference type="AlphaFoldDB" id="A0A1T4YNX9"/>
<protein>
    <recommendedName>
        <fullName evidence="2">3-keto-alpha-glucoside-1,2-lyase/3-keto-2-hydroxy-glucal hydratase domain-containing protein</fullName>
    </recommendedName>
</protein>
<dbReference type="Proteomes" id="UP000190774">
    <property type="component" value="Unassembled WGS sequence"/>
</dbReference>